<feature type="region of interest" description="Disordered" evidence="1">
    <location>
        <begin position="1"/>
        <end position="20"/>
    </location>
</feature>
<proteinExistence type="predicted"/>
<feature type="region of interest" description="Disordered" evidence="1">
    <location>
        <begin position="256"/>
        <end position="296"/>
    </location>
</feature>
<feature type="transmembrane region" description="Helical" evidence="2">
    <location>
        <begin position="127"/>
        <end position="150"/>
    </location>
</feature>
<evidence type="ECO:0000256" key="2">
    <source>
        <dbReference type="SAM" id="Phobius"/>
    </source>
</evidence>
<dbReference type="PANTHER" id="PTHR41386:SF1">
    <property type="entry name" value="MEMBRANE PROTEIN"/>
    <property type="match status" value="1"/>
</dbReference>
<organism evidence="3 4">
    <name type="scientific">Methylorubrum salsuginis</name>
    <dbReference type="NCBI Taxonomy" id="414703"/>
    <lineage>
        <taxon>Bacteria</taxon>
        <taxon>Pseudomonadati</taxon>
        <taxon>Pseudomonadota</taxon>
        <taxon>Alphaproteobacteria</taxon>
        <taxon>Hyphomicrobiales</taxon>
        <taxon>Methylobacteriaceae</taxon>
        <taxon>Methylorubrum</taxon>
    </lineage>
</organism>
<dbReference type="RefSeq" id="WP_091941156.1">
    <property type="nucleotide sequence ID" value="NZ_FOSV01000001.1"/>
</dbReference>
<gene>
    <name evidence="3" type="ORF">SAMN04488125_101264</name>
</gene>
<evidence type="ECO:0000313" key="3">
    <source>
        <dbReference type="EMBL" id="SFK32481.1"/>
    </source>
</evidence>
<dbReference type="OrthoDB" id="9795736at2"/>
<evidence type="ECO:0000313" key="4">
    <source>
        <dbReference type="Proteomes" id="UP000198804"/>
    </source>
</evidence>
<dbReference type="InterPro" id="IPR010406">
    <property type="entry name" value="DUF1003"/>
</dbReference>
<keyword evidence="4" id="KW-1185">Reference proteome</keyword>
<reference evidence="4" key="1">
    <citation type="submission" date="2016-10" db="EMBL/GenBank/DDBJ databases">
        <authorList>
            <person name="Varghese N."/>
            <person name="Submissions S."/>
        </authorList>
    </citation>
    <scope>NUCLEOTIDE SEQUENCE [LARGE SCALE GENOMIC DNA]</scope>
    <source>
        <strain evidence="4">CGMCC 1.6474</strain>
    </source>
</reference>
<dbReference type="EMBL" id="FOSV01000001">
    <property type="protein sequence ID" value="SFK32481.1"/>
    <property type="molecule type" value="Genomic_DNA"/>
</dbReference>
<dbReference type="Pfam" id="PF06210">
    <property type="entry name" value="DUF1003"/>
    <property type="match status" value="1"/>
</dbReference>
<keyword evidence="2" id="KW-0472">Membrane</keyword>
<evidence type="ECO:0000256" key="1">
    <source>
        <dbReference type="SAM" id="MobiDB-lite"/>
    </source>
</evidence>
<dbReference type="Proteomes" id="UP000198804">
    <property type="component" value="Unassembled WGS sequence"/>
</dbReference>
<dbReference type="AlphaFoldDB" id="A0A1I3YMG7"/>
<feature type="compositionally biased region" description="Low complexity" evidence="1">
    <location>
        <begin position="268"/>
        <end position="287"/>
    </location>
</feature>
<sequence length="296" mass="32789">MAVIEAEANGDAPSPQPAKAKRGVCALSGVTMNRRNLVRVATLRPALADHIRADFPDLTDDALIGLNELAKYRSRFVAELLAEERGEYSDLDRQVAESIAAQDIIAENIEEDYDEHRSFGERVSDGLAAFGGSWAFLISFAVVLLTWMAVNVAMGAAAAFDPYPFILLNLVLSCLAAIQAPIIMMSQSRQEKKDRLRSNNDYQVNLKAELEIRHLHEKMDHLVTKQWERLAEIQQIQLEMLQEMRARVARKPTVKVKKVVRRKRPKSARAPQPEAAGADTLDAAPAPSLLGRSGPL</sequence>
<feature type="compositionally biased region" description="Basic residues" evidence="1">
    <location>
        <begin position="256"/>
        <end position="267"/>
    </location>
</feature>
<accession>A0A1I3YMG7</accession>
<dbReference type="PANTHER" id="PTHR41386">
    <property type="entry name" value="INTEGRAL MEMBRANE PROTEIN-RELATED"/>
    <property type="match status" value="1"/>
</dbReference>
<protein>
    <submittedName>
        <fullName evidence="3">Uncharacterized membrane protein</fullName>
    </submittedName>
</protein>
<feature type="transmembrane region" description="Helical" evidence="2">
    <location>
        <begin position="162"/>
        <end position="185"/>
    </location>
</feature>
<keyword evidence="2" id="KW-1133">Transmembrane helix</keyword>
<dbReference type="STRING" id="414703.SAMN04488125_101264"/>
<name>A0A1I3YMG7_9HYPH</name>
<keyword evidence="2" id="KW-0812">Transmembrane</keyword>